<dbReference type="PATRIC" id="fig|1716141.3.peg.2942"/>
<feature type="transmembrane region" description="Helical" evidence="1">
    <location>
        <begin position="21"/>
        <end position="39"/>
    </location>
</feature>
<gene>
    <name evidence="2" type="ORF">STSP_27940</name>
</gene>
<evidence type="ECO:0000256" key="1">
    <source>
        <dbReference type="SAM" id="Phobius"/>
    </source>
</evidence>
<protein>
    <submittedName>
        <fullName evidence="2">Uncharacterized protein</fullName>
    </submittedName>
</protein>
<feature type="transmembrane region" description="Helical" evidence="1">
    <location>
        <begin position="59"/>
        <end position="79"/>
    </location>
</feature>
<feature type="transmembrane region" description="Helical" evidence="1">
    <location>
        <begin position="91"/>
        <end position="112"/>
    </location>
</feature>
<keyword evidence="3" id="KW-1185">Reference proteome</keyword>
<organism evidence="2 3">
    <name type="scientific">Streptomyces jeddahensis</name>
    <dbReference type="NCBI Taxonomy" id="1716141"/>
    <lineage>
        <taxon>Bacteria</taxon>
        <taxon>Bacillati</taxon>
        <taxon>Actinomycetota</taxon>
        <taxon>Actinomycetes</taxon>
        <taxon>Kitasatosporales</taxon>
        <taxon>Streptomycetaceae</taxon>
        <taxon>Streptomyces</taxon>
    </lineage>
</organism>
<dbReference type="EMBL" id="LOHS01000072">
    <property type="protein sequence ID" value="OAH13816.1"/>
    <property type="molecule type" value="Genomic_DNA"/>
</dbReference>
<keyword evidence="1" id="KW-0472">Membrane</keyword>
<dbReference type="Proteomes" id="UP000077381">
    <property type="component" value="Unassembled WGS sequence"/>
</dbReference>
<dbReference type="AlphaFoldDB" id="A0A177HSW4"/>
<evidence type="ECO:0000313" key="3">
    <source>
        <dbReference type="Proteomes" id="UP000077381"/>
    </source>
</evidence>
<keyword evidence="1" id="KW-1133">Transmembrane helix</keyword>
<sequence>MSYYRASASTSRSGRKGNVLAFTRAWAAGIVVLAVSEYVQMSLVYDTFVGPRGPRSFGGAVLLVHLPNLVCLALATWAAARAHAEPHRDHLLRHATAAFAVPAAAQLLTLALQWNRPGFGALDLGMSSAVLLAGCAVGWAAERWQVQRDS</sequence>
<reference evidence="2 3" key="1">
    <citation type="submission" date="2015-12" db="EMBL/GenBank/DDBJ databases">
        <title>Genome sequence of Streptomyces sp. G25.</title>
        <authorList>
            <person name="Poehlein A."/>
            <person name="Roettig A."/>
            <person name="Hiessl S."/>
            <person name="Hauschild P."/>
            <person name="Schauer J."/>
            <person name="Madkour M.H."/>
            <person name="Al-Ansari A.M."/>
            <person name="Almakishah N.H."/>
            <person name="Steinbuechel A."/>
            <person name="Daniel R."/>
        </authorList>
    </citation>
    <scope>NUCLEOTIDE SEQUENCE [LARGE SCALE GENOMIC DNA]</scope>
    <source>
        <strain evidence="3">G25(2015)</strain>
    </source>
</reference>
<dbReference type="OrthoDB" id="4238518at2"/>
<keyword evidence="1" id="KW-0812">Transmembrane</keyword>
<name>A0A177HSW4_9ACTN</name>
<dbReference type="STRING" id="1716141.STSP_27940"/>
<feature type="transmembrane region" description="Helical" evidence="1">
    <location>
        <begin position="124"/>
        <end position="141"/>
    </location>
</feature>
<proteinExistence type="predicted"/>
<evidence type="ECO:0000313" key="2">
    <source>
        <dbReference type="EMBL" id="OAH13816.1"/>
    </source>
</evidence>
<dbReference type="RefSeq" id="WP_067276731.1">
    <property type="nucleotide sequence ID" value="NZ_LOHS01000072.1"/>
</dbReference>
<comment type="caution">
    <text evidence="2">The sequence shown here is derived from an EMBL/GenBank/DDBJ whole genome shotgun (WGS) entry which is preliminary data.</text>
</comment>
<accession>A0A177HSW4</accession>